<accession>A0A9D2E8Z8</accession>
<dbReference type="SMART" id="SM00028">
    <property type="entry name" value="TPR"/>
    <property type="match status" value="1"/>
</dbReference>
<dbReference type="AlphaFoldDB" id="A0A9D2E8Z8"/>
<dbReference type="PROSITE" id="PS50005">
    <property type="entry name" value="TPR"/>
    <property type="match status" value="1"/>
</dbReference>
<dbReference type="InterPro" id="IPR019734">
    <property type="entry name" value="TPR_rpt"/>
</dbReference>
<dbReference type="InterPro" id="IPR011990">
    <property type="entry name" value="TPR-like_helical_dom_sf"/>
</dbReference>
<evidence type="ECO:0000256" key="1">
    <source>
        <dbReference type="PROSITE-ProRule" id="PRU00339"/>
    </source>
</evidence>
<gene>
    <name evidence="2" type="ORF">H9814_05640</name>
</gene>
<dbReference type="Pfam" id="PF00515">
    <property type="entry name" value="TPR_1"/>
    <property type="match status" value="1"/>
</dbReference>
<evidence type="ECO:0000313" key="2">
    <source>
        <dbReference type="EMBL" id="HIZ33018.1"/>
    </source>
</evidence>
<comment type="caution">
    <text evidence="2">The sequence shown here is derived from an EMBL/GenBank/DDBJ whole genome shotgun (WGS) entry which is preliminary data.</text>
</comment>
<protein>
    <submittedName>
        <fullName evidence="2">Tetratricopeptide repeat protein</fullName>
    </submittedName>
</protein>
<dbReference type="SUPFAM" id="SSF48452">
    <property type="entry name" value="TPR-like"/>
    <property type="match status" value="1"/>
</dbReference>
<organism evidence="2 3">
    <name type="scientific">Candidatus Bacteroides merdigallinarum</name>
    <dbReference type="NCBI Taxonomy" id="2838473"/>
    <lineage>
        <taxon>Bacteria</taxon>
        <taxon>Pseudomonadati</taxon>
        <taxon>Bacteroidota</taxon>
        <taxon>Bacteroidia</taxon>
        <taxon>Bacteroidales</taxon>
        <taxon>Bacteroidaceae</taxon>
        <taxon>Bacteroides</taxon>
    </lineage>
</organism>
<name>A0A9D2E8Z8_9BACE</name>
<dbReference type="Gene3D" id="1.25.40.10">
    <property type="entry name" value="Tetratricopeptide repeat domain"/>
    <property type="match status" value="1"/>
</dbReference>
<evidence type="ECO:0000313" key="3">
    <source>
        <dbReference type="Proteomes" id="UP000824028"/>
    </source>
</evidence>
<dbReference type="Proteomes" id="UP000824028">
    <property type="component" value="Unassembled WGS sequence"/>
</dbReference>
<proteinExistence type="predicted"/>
<keyword evidence="1" id="KW-0802">TPR repeat</keyword>
<reference evidence="2" key="1">
    <citation type="journal article" date="2021" name="PeerJ">
        <title>Extensive microbial diversity within the chicken gut microbiome revealed by metagenomics and culture.</title>
        <authorList>
            <person name="Gilroy R."/>
            <person name="Ravi A."/>
            <person name="Getino M."/>
            <person name="Pursley I."/>
            <person name="Horton D.L."/>
            <person name="Alikhan N.F."/>
            <person name="Baker D."/>
            <person name="Gharbi K."/>
            <person name="Hall N."/>
            <person name="Watson M."/>
            <person name="Adriaenssens E.M."/>
            <person name="Foster-Nyarko E."/>
            <person name="Jarju S."/>
            <person name="Secka A."/>
            <person name="Antonio M."/>
            <person name="Oren A."/>
            <person name="Chaudhuri R.R."/>
            <person name="La Ragione R."/>
            <person name="Hildebrand F."/>
            <person name="Pallen M.J."/>
        </authorList>
    </citation>
    <scope>NUCLEOTIDE SEQUENCE</scope>
    <source>
        <strain evidence="2">ChiHjej9B8-1298</strain>
    </source>
</reference>
<dbReference type="EMBL" id="DXBX01000040">
    <property type="protein sequence ID" value="HIZ33018.1"/>
    <property type="molecule type" value="Genomic_DNA"/>
</dbReference>
<feature type="repeat" description="TPR" evidence="1">
    <location>
        <begin position="35"/>
        <end position="68"/>
    </location>
</feature>
<reference evidence="2" key="2">
    <citation type="submission" date="2021-04" db="EMBL/GenBank/DDBJ databases">
        <authorList>
            <person name="Gilroy R."/>
        </authorList>
    </citation>
    <scope>NUCLEOTIDE SEQUENCE</scope>
    <source>
        <strain evidence="2">ChiHjej9B8-1298</strain>
    </source>
</reference>
<dbReference type="PROSITE" id="PS50293">
    <property type="entry name" value="TPR_REGION"/>
    <property type="match status" value="1"/>
</dbReference>
<sequence length="91" mass="10618">MEQLCDIRRLIHEGQVAEAIRALDSLLDTDFPARDEAYYLRGNAYRKQADWQQALNDYQRAADLNPDSPAVSARRALLDILEFYNKDMYNH</sequence>